<organism evidence="1 2">
    <name type="scientific">Boletus edulis BED1</name>
    <dbReference type="NCBI Taxonomy" id="1328754"/>
    <lineage>
        <taxon>Eukaryota</taxon>
        <taxon>Fungi</taxon>
        <taxon>Dikarya</taxon>
        <taxon>Basidiomycota</taxon>
        <taxon>Agaricomycotina</taxon>
        <taxon>Agaricomycetes</taxon>
        <taxon>Agaricomycetidae</taxon>
        <taxon>Boletales</taxon>
        <taxon>Boletineae</taxon>
        <taxon>Boletaceae</taxon>
        <taxon>Boletoideae</taxon>
        <taxon>Boletus</taxon>
    </lineage>
</organism>
<dbReference type="AlphaFoldDB" id="A0AAD4C2S8"/>
<keyword evidence="2" id="KW-1185">Reference proteome</keyword>
<name>A0AAD4C2S8_BOLED</name>
<sequence>MLTQNEWDILQGYTHRIRSIRTLFQVGIDQQTVQRLWKAPTRPSLFPSLRHLHIEYTRRLVHLLLMPLPSLVSLTVTVYSLRLLEDSLKSLSQTSPSLCKLLLQPHRVNMDHFDPAFMHQWRHLRTVVCPGISLDVIALTPTIVRLGLSLSQWNRNCIRLVYTT</sequence>
<evidence type="ECO:0000313" key="2">
    <source>
        <dbReference type="Proteomes" id="UP001194468"/>
    </source>
</evidence>
<protein>
    <submittedName>
        <fullName evidence="1">Uncharacterized protein</fullName>
    </submittedName>
</protein>
<dbReference type="Proteomes" id="UP001194468">
    <property type="component" value="Unassembled WGS sequence"/>
</dbReference>
<reference evidence="1" key="1">
    <citation type="submission" date="2019-10" db="EMBL/GenBank/DDBJ databases">
        <authorList>
            <consortium name="DOE Joint Genome Institute"/>
            <person name="Kuo A."/>
            <person name="Miyauchi S."/>
            <person name="Kiss E."/>
            <person name="Drula E."/>
            <person name="Kohler A."/>
            <person name="Sanchez-Garcia M."/>
            <person name="Andreopoulos B."/>
            <person name="Barry K.W."/>
            <person name="Bonito G."/>
            <person name="Buee M."/>
            <person name="Carver A."/>
            <person name="Chen C."/>
            <person name="Cichocki N."/>
            <person name="Clum A."/>
            <person name="Culley D."/>
            <person name="Crous P.W."/>
            <person name="Fauchery L."/>
            <person name="Girlanda M."/>
            <person name="Hayes R."/>
            <person name="Keri Z."/>
            <person name="LaButti K."/>
            <person name="Lipzen A."/>
            <person name="Lombard V."/>
            <person name="Magnuson J."/>
            <person name="Maillard F."/>
            <person name="Morin E."/>
            <person name="Murat C."/>
            <person name="Nolan M."/>
            <person name="Ohm R."/>
            <person name="Pangilinan J."/>
            <person name="Pereira M."/>
            <person name="Perotto S."/>
            <person name="Peter M."/>
            <person name="Riley R."/>
            <person name="Sitrit Y."/>
            <person name="Stielow B."/>
            <person name="Szollosi G."/>
            <person name="Zifcakova L."/>
            <person name="Stursova M."/>
            <person name="Spatafora J.W."/>
            <person name="Tedersoo L."/>
            <person name="Vaario L.-M."/>
            <person name="Yamada A."/>
            <person name="Yan M."/>
            <person name="Wang P."/>
            <person name="Xu J."/>
            <person name="Bruns T."/>
            <person name="Baldrian P."/>
            <person name="Vilgalys R."/>
            <person name="Henrissat B."/>
            <person name="Grigoriev I.V."/>
            <person name="Hibbett D."/>
            <person name="Nagy L.G."/>
            <person name="Martin F.M."/>
        </authorList>
    </citation>
    <scope>NUCLEOTIDE SEQUENCE</scope>
    <source>
        <strain evidence="1">BED1</strain>
    </source>
</reference>
<dbReference type="EMBL" id="WHUW01000004">
    <property type="protein sequence ID" value="KAF8447354.1"/>
    <property type="molecule type" value="Genomic_DNA"/>
</dbReference>
<comment type="caution">
    <text evidence="1">The sequence shown here is derived from an EMBL/GenBank/DDBJ whole genome shotgun (WGS) entry which is preliminary data.</text>
</comment>
<gene>
    <name evidence="1" type="ORF">L210DRAFT_2791797</name>
</gene>
<reference evidence="1" key="2">
    <citation type="journal article" date="2020" name="Nat. Commun.">
        <title>Large-scale genome sequencing of mycorrhizal fungi provides insights into the early evolution of symbiotic traits.</title>
        <authorList>
            <person name="Miyauchi S."/>
            <person name="Kiss E."/>
            <person name="Kuo A."/>
            <person name="Drula E."/>
            <person name="Kohler A."/>
            <person name="Sanchez-Garcia M."/>
            <person name="Morin E."/>
            <person name="Andreopoulos B."/>
            <person name="Barry K.W."/>
            <person name="Bonito G."/>
            <person name="Buee M."/>
            <person name="Carver A."/>
            <person name="Chen C."/>
            <person name="Cichocki N."/>
            <person name="Clum A."/>
            <person name="Culley D."/>
            <person name="Crous P.W."/>
            <person name="Fauchery L."/>
            <person name="Girlanda M."/>
            <person name="Hayes R.D."/>
            <person name="Keri Z."/>
            <person name="LaButti K."/>
            <person name="Lipzen A."/>
            <person name="Lombard V."/>
            <person name="Magnuson J."/>
            <person name="Maillard F."/>
            <person name="Murat C."/>
            <person name="Nolan M."/>
            <person name="Ohm R.A."/>
            <person name="Pangilinan J."/>
            <person name="Pereira M.F."/>
            <person name="Perotto S."/>
            <person name="Peter M."/>
            <person name="Pfister S."/>
            <person name="Riley R."/>
            <person name="Sitrit Y."/>
            <person name="Stielow J.B."/>
            <person name="Szollosi G."/>
            <person name="Zifcakova L."/>
            <person name="Stursova M."/>
            <person name="Spatafora J.W."/>
            <person name="Tedersoo L."/>
            <person name="Vaario L.M."/>
            <person name="Yamada A."/>
            <person name="Yan M."/>
            <person name="Wang P."/>
            <person name="Xu J."/>
            <person name="Bruns T."/>
            <person name="Baldrian P."/>
            <person name="Vilgalys R."/>
            <person name="Dunand C."/>
            <person name="Henrissat B."/>
            <person name="Grigoriev I.V."/>
            <person name="Hibbett D."/>
            <person name="Nagy L.G."/>
            <person name="Martin F.M."/>
        </authorList>
    </citation>
    <scope>NUCLEOTIDE SEQUENCE</scope>
    <source>
        <strain evidence="1">BED1</strain>
    </source>
</reference>
<evidence type="ECO:0000313" key="1">
    <source>
        <dbReference type="EMBL" id="KAF8447354.1"/>
    </source>
</evidence>
<proteinExistence type="predicted"/>
<accession>A0AAD4C2S8</accession>